<gene>
    <name evidence="1" type="ORF">PsorP6_008204</name>
</gene>
<reference evidence="1 2" key="1">
    <citation type="journal article" date="2022" name="bioRxiv">
        <title>The genome of the oomycete Peronosclerospora sorghi, a cosmopolitan pathogen of maize and sorghum, is inflated with dispersed pseudogenes.</title>
        <authorList>
            <person name="Fletcher K."/>
            <person name="Martin F."/>
            <person name="Isakeit T."/>
            <person name="Cavanaugh K."/>
            <person name="Magill C."/>
            <person name="Michelmore R."/>
        </authorList>
    </citation>
    <scope>NUCLEOTIDE SEQUENCE [LARGE SCALE GENOMIC DNA]</scope>
    <source>
        <strain evidence="1">P6</strain>
    </source>
</reference>
<proteinExistence type="predicted"/>
<protein>
    <submittedName>
        <fullName evidence="1">Uncharacterized protein</fullName>
    </submittedName>
</protein>
<evidence type="ECO:0000313" key="2">
    <source>
        <dbReference type="Proteomes" id="UP001163321"/>
    </source>
</evidence>
<keyword evidence="2" id="KW-1185">Reference proteome</keyword>
<evidence type="ECO:0000313" key="1">
    <source>
        <dbReference type="EMBL" id="KAI9915619.1"/>
    </source>
</evidence>
<comment type="caution">
    <text evidence="1">The sequence shown here is derived from an EMBL/GenBank/DDBJ whole genome shotgun (WGS) entry which is preliminary data.</text>
</comment>
<name>A0ACC0WC02_9STRA</name>
<sequence>MTVARAIEAAPPNTCKTYIYRKKAFMNWCNERNFADGHAVDEGKLLLFLTKVVVKKGNKLKSKSNDNGHPVPLSVKCYQTYISTLVQMWNDQISLKMHSNPHPNEIALKSFIKSLKCKETTRRREEFEDRGMNTLPDGYTVKDMMTLQHHYISANSVNQLRNRADLVIVHMMMMRGESPRMLQVVEDIENEGPGACPALLCIMDQGKTN</sequence>
<accession>A0ACC0WC02</accession>
<organism evidence="1 2">
    <name type="scientific">Peronosclerospora sorghi</name>
    <dbReference type="NCBI Taxonomy" id="230839"/>
    <lineage>
        <taxon>Eukaryota</taxon>
        <taxon>Sar</taxon>
        <taxon>Stramenopiles</taxon>
        <taxon>Oomycota</taxon>
        <taxon>Peronosporomycetes</taxon>
        <taxon>Peronosporales</taxon>
        <taxon>Peronosporaceae</taxon>
        <taxon>Peronosclerospora</taxon>
    </lineage>
</organism>
<dbReference type="EMBL" id="CM047582">
    <property type="protein sequence ID" value="KAI9915619.1"/>
    <property type="molecule type" value="Genomic_DNA"/>
</dbReference>
<dbReference type="Proteomes" id="UP001163321">
    <property type="component" value="Chromosome 3"/>
</dbReference>